<gene>
    <name evidence="2" type="ORF">PL8927_60015</name>
</gene>
<dbReference type="AlphaFoldDB" id="A0A7Z9DZC5"/>
<dbReference type="OrthoDB" id="514865at2"/>
<evidence type="ECO:0000313" key="2">
    <source>
        <dbReference type="EMBL" id="VXD17399.1"/>
    </source>
</evidence>
<dbReference type="EMBL" id="CZCU02000135">
    <property type="protein sequence ID" value="VXD17399.1"/>
    <property type="molecule type" value="Genomic_DNA"/>
</dbReference>
<dbReference type="Gene3D" id="1.10.1220.10">
    <property type="entry name" value="Met repressor-like"/>
    <property type="match status" value="1"/>
</dbReference>
<dbReference type="GO" id="GO:0006355">
    <property type="term" value="P:regulation of DNA-templated transcription"/>
    <property type="evidence" value="ECO:0007669"/>
    <property type="project" value="InterPro"/>
</dbReference>
<evidence type="ECO:0000256" key="1">
    <source>
        <dbReference type="SAM" id="MobiDB-lite"/>
    </source>
</evidence>
<comment type="caution">
    <text evidence="2">The sequence shown here is derived from an EMBL/GenBank/DDBJ whole genome shotgun (WGS) entry which is preliminary data.</text>
</comment>
<evidence type="ECO:0000313" key="3">
    <source>
        <dbReference type="Proteomes" id="UP000184550"/>
    </source>
</evidence>
<reference evidence="2" key="1">
    <citation type="submission" date="2019-10" db="EMBL/GenBank/DDBJ databases">
        <authorList>
            <consortium name="Genoscope - CEA"/>
            <person name="William W."/>
        </authorList>
    </citation>
    <scope>NUCLEOTIDE SEQUENCE [LARGE SCALE GENOMIC DNA]</scope>
    <source>
        <strain evidence="2">BBR_PRJEB10992</strain>
    </source>
</reference>
<proteinExistence type="predicted"/>
<dbReference type="InterPro" id="IPR010985">
    <property type="entry name" value="Ribbon_hlx_hlx"/>
</dbReference>
<protein>
    <submittedName>
        <fullName evidence="2">Helix-turn-helix protein, CopG</fullName>
    </submittedName>
</protein>
<sequence length="83" mass="9515">MSRFDDLFNVAKGKDATTPTPPDNLPSSEKLSKSKDPNYVRTTIYLPRELHRKLKTQATMDGEEMSQIIEQLIDHWLSKHSDA</sequence>
<organism evidence="2 3">
    <name type="scientific">Planktothrix serta PCC 8927</name>
    <dbReference type="NCBI Taxonomy" id="671068"/>
    <lineage>
        <taxon>Bacteria</taxon>
        <taxon>Bacillati</taxon>
        <taxon>Cyanobacteriota</taxon>
        <taxon>Cyanophyceae</taxon>
        <taxon>Oscillatoriophycideae</taxon>
        <taxon>Oscillatoriales</taxon>
        <taxon>Microcoleaceae</taxon>
        <taxon>Planktothrix</taxon>
    </lineage>
</organism>
<feature type="region of interest" description="Disordered" evidence="1">
    <location>
        <begin position="1"/>
        <end position="38"/>
    </location>
</feature>
<dbReference type="SUPFAM" id="SSF47598">
    <property type="entry name" value="Ribbon-helix-helix"/>
    <property type="match status" value="1"/>
</dbReference>
<accession>A0A7Z9DZC5</accession>
<dbReference type="Proteomes" id="UP000184550">
    <property type="component" value="Unassembled WGS sequence"/>
</dbReference>
<keyword evidence="3" id="KW-1185">Reference proteome</keyword>
<name>A0A7Z9DZC5_9CYAN</name>
<dbReference type="RefSeq" id="WP_083616869.1">
    <property type="nucleotide sequence ID" value="NZ_LR734825.1"/>
</dbReference>
<dbReference type="InterPro" id="IPR013321">
    <property type="entry name" value="Arc_rbn_hlx_hlx"/>
</dbReference>